<evidence type="ECO:0000256" key="7">
    <source>
        <dbReference type="SAM" id="Phobius"/>
    </source>
</evidence>
<feature type="domain" description="MacB-like periplasmic core" evidence="9">
    <location>
        <begin position="97"/>
        <end position="317"/>
    </location>
</feature>
<dbReference type="NCBIfam" id="TIGR03434">
    <property type="entry name" value="ADOP"/>
    <property type="match status" value="1"/>
</dbReference>
<dbReference type="Pfam" id="PF02687">
    <property type="entry name" value="FtsX"/>
    <property type="match status" value="2"/>
</dbReference>
<feature type="transmembrane region" description="Helical" evidence="7">
    <location>
        <begin position="755"/>
        <end position="779"/>
    </location>
</feature>
<dbReference type="InterPro" id="IPR050250">
    <property type="entry name" value="Macrolide_Exporter_MacB"/>
</dbReference>
<feature type="domain" description="MacB-like periplasmic core" evidence="9">
    <location>
        <begin position="504"/>
        <end position="701"/>
    </location>
</feature>
<dbReference type="EMBL" id="SDMK01000001">
    <property type="protein sequence ID" value="RXS96655.1"/>
    <property type="molecule type" value="Genomic_DNA"/>
</dbReference>
<feature type="transmembrane region" description="Helical" evidence="7">
    <location>
        <begin position="812"/>
        <end position="834"/>
    </location>
</feature>
<feature type="domain" description="ABC3 transporter permease C-terminal" evidence="8">
    <location>
        <begin position="762"/>
        <end position="875"/>
    </location>
</feature>
<evidence type="ECO:0000256" key="4">
    <source>
        <dbReference type="ARBA" id="ARBA00022989"/>
    </source>
</evidence>
<keyword evidence="11" id="KW-1185">Reference proteome</keyword>
<feature type="transmembrane region" description="Helical" evidence="7">
    <location>
        <begin position="96"/>
        <end position="123"/>
    </location>
</feature>
<evidence type="ECO:0000256" key="1">
    <source>
        <dbReference type="ARBA" id="ARBA00004651"/>
    </source>
</evidence>
<feature type="transmembrane region" description="Helical" evidence="7">
    <location>
        <begin position="454"/>
        <end position="474"/>
    </location>
</feature>
<keyword evidence="3 7" id="KW-0812">Transmembrane</keyword>
<feature type="transmembrane region" description="Helical" evidence="7">
    <location>
        <begin position="358"/>
        <end position="380"/>
    </location>
</feature>
<dbReference type="GO" id="GO:0022857">
    <property type="term" value="F:transmembrane transporter activity"/>
    <property type="evidence" value="ECO:0007669"/>
    <property type="project" value="TreeGrafter"/>
</dbReference>
<evidence type="ECO:0000313" key="11">
    <source>
        <dbReference type="Proteomes" id="UP000290253"/>
    </source>
</evidence>
<dbReference type="Pfam" id="PF12704">
    <property type="entry name" value="MacB_PCD"/>
    <property type="match status" value="2"/>
</dbReference>
<dbReference type="PANTHER" id="PTHR30572">
    <property type="entry name" value="MEMBRANE COMPONENT OF TRANSPORTER-RELATED"/>
    <property type="match status" value="1"/>
</dbReference>
<protein>
    <submittedName>
        <fullName evidence="10">ABC transporter permease</fullName>
    </submittedName>
</protein>
<dbReference type="Proteomes" id="UP000290253">
    <property type="component" value="Unassembled WGS sequence"/>
</dbReference>
<feature type="transmembrane region" description="Helical" evidence="7">
    <location>
        <begin position="846"/>
        <end position="865"/>
    </location>
</feature>
<sequence length="882" mass="95776">MGAWRRGWERVRAFFHKPALDGELEQEMASHLEFAVEENLRQGMSPEEARRQALVRFGGVTQVREQHREERGLPWLDGLTQDVRYTLRVLRKDRGFTAIAVLILALGIGANVAVFSVVNAILLRPLPFTDPDRLVWIAPPNSGHDLSSSTYSADAYDDLRAMNKSYTDVTGYYAFSSPDNVKLTEGHGQVTPLTLIGVAGNFFAVLGVQPMLGRWFNAEETRAGSDVVMLSYPLWMRRFGGDPNIVGKTIVLDGKPNPVIGVLPESFDFGAAFAPGSRVDMFGPISMDGIRMEGNTLTFIGRLKPGVTLGQARSEASTLFPKFYWSKKEPTSLGSYKDRGWPIPLKEHVSGEVRRPLIVLWSAVGMILVIVCVNLSNLLLARAAGRQKEFAMRIALGADRKRIVRQMLTESLILAATGAVFGLVLAWLLVLWLAHQGSIALPLLTSLRMDTAGLVWTLGITLITAVLFGLMPAFRISGKELQGSLKDSGQGMSAGRGHERLRAGLVIAEIALACILLVGAGLLLRSFLHVLNIDLGFTPAQAAAIRIDYNDGNDAEKRGAIVEEMLRRVNAIPGVEVAGITDNLPLERNRGWGISVKGADPKKERSSGTFVYLVTPGYLRSIGMRLREGRDFSWQDGPKSQKVAILNRAGAEAMWPGEDPIGRMASIGGEDVRIIGVIDDVHESNVEGKPGVQSYLQLTQFGPDDQSLVVRSKLPAGTLAPMVLNALRQVNPEQPATELRPIQQIVDHATSPRRFFVVLVASFAGLGLLLASLGIYGVISYGVTQQSKEIGIRMALGATMGRVQLGILRRTMLLAGIGLLVGGVLSLAVAKMIASLLYGTEPTDPVTFLGMILVLGLVALLAGYLPARRASRIDPLIALRTN</sequence>
<keyword evidence="5 7" id="KW-0472">Membrane</keyword>
<dbReference type="PANTHER" id="PTHR30572:SF4">
    <property type="entry name" value="ABC TRANSPORTER PERMEASE YTRF"/>
    <property type="match status" value="1"/>
</dbReference>
<comment type="subcellular location">
    <subcellularLocation>
        <location evidence="1">Cell membrane</location>
        <topology evidence="1">Multi-pass membrane protein</topology>
    </subcellularLocation>
</comment>
<evidence type="ECO:0000256" key="3">
    <source>
        <dbReference type="ARBA" id="ARBA00022692"/>
    </source>
</evidence>
<dbReference type="InterPro" id="IPR003838">
    <property type="entry name" value="ABC3_permease_C"/>
</dbReference>
<reference evidence="10 11" key="1">
    <citation type="journal article" date="2016" name="Int. J. Syst. Evol. Microbiol.">
        <title>Acidipila dinghuensis sp. nov., an acidobacterium isolated from forest soil.</title>
        <authorList>
            <person name="Jiang Y.W."/>
            <person name="Wang J."/>
            <person name="Chen M.H."/>
            <person name="Lv Y.Y."/>
            <person name="Qiu L.H."/>
        </authorList>
    </citation>
    <scope>NUCLEOTIDE SEQUENCE [LARGE SCALE GENOMIC DNA]</scope>
    <source>
        <strain evidence="10 11">DHOF10</strain>
    </source>
</reference>
<evidence type="ECO:0000256" key="6">
    <source>
        <dbReference type="ARBA" id="ARBA00038076"/>
    </source>
</evidence>
<evidence type="ECO:0000256" key="2">
    <source>
        <dbReference type="ARBA" id="ARBA00022475"/>
    </source>
</evidence>
<comment type="caution">
    <text evidence="10">The sequence shown here is derived from an EMBL/GenBank/DDBJ whole genome shotgun (WGS) entry which is preliminary data.</text>
</comment>
<comment type="similarity">
    <text evidence="6">Belongs to the ABC-4 integral membrane protein family.</text>
</comment>
<keyword evidence="2" id="KW-1003">Cell membrane</keyword>
<dbReference type="OrthoDB" id="127482at2"/>
<feature type="transmembrane region" description="Helical" evidence="7">
    <location>
        <begin position="503"/>
        <end position="524"/>
    </location>
</feature>
<dbReference type="InterPro" id="IPR047928">
    <property type="entry name" value="Perm_prefix_1"/>
</dbReference>
<feature type="domain" description="ABC3 transporter permease C-terminal" evidence="8">
    <location>
        <begin position="362"/>
        <end position="480"/>
    </location>
</feature>
<dbReference type="GO" id="GO:0005886">
    <property type="term" value="C:plasma membrane"/>
    <property type="evidence" value="ECO:0007669"/>
    <property type="project" value="UniProtKB-SubCell"/>
</dbReference>
<feature type="transmembrane region" description="Helical" evidence="7">
    <location>
        <begin position="412"/>
        <end position="434"/>
    </location>
</feature>
<accession>A0A4Q1SH23</accession>
<dbReference type="InterPro" id="IPR017800">
    <property type="entry name" value="ADOP"/>
</dbReference>
<dbReference type="NCBIfam" id="NF038403">
    <property type="entry name" value="perm_prefix_1"/>
    <property type="match status" value="1"/>
</dbReference>
<dbReference type="AlphaFoldDB" id="A0A4Q1SH23"/>
<proteinExistence type="inferred from homology"/>
<organism evidence="10 11">
    <name type="scientific">Silvibacterium dinghuense</name>
    <dbReference type="NCBI Taxonomy" id="1560006"/>
    <lineage>
        <taxon>Bacteria</taxon>
        <taxon>Pseudomonadati</taxon>
        <taxon>Acidobacteriota</taxon>
        <taxon>Terriglobia</taxon>
        <taxon>Terriglobales</taxon>
        <taxon>Acidobacteriaceae</taxon>
        <taxon>Silvibacterium</taxon>
    </lineage>
</organism>
<gene>
    <name evidence="10" type="ORF">ESZ00_01535</name>
</gene>
<evidence type="ECO:0000256" key="5">
    <source>
        <dbReference type="ARBA" id="ARBA00023136"/>
    </source>
</evidence>
<dbReference type="InterPro" id="IPR025857">
    <property type="entry name" value="MacB_PCD"/>
</dbReference>
<keyword evidence="4 7" id="KW-1133">Transmembrane helix</keyword>
<evidence type="ECO:0000259" key="9">
    <source>
        <dbReference type="Pfam" id="PF12704"/>
    </source>
</evidence>
<name>A0A4Q1SH23_9BACT</name>
<evidence type="ECO:0000259" key="8">
    <source>
        <dbReference type="Pfam" id="PF02687"/>
    </source>
</evidence>
<evidence type="ECO:0000313" key="10">
    <source>
        <dbReference type="EMBL" id="RXS96655.1"/>
    </source>
</evidence>